<organism evidence="1 2">
    <name type="scientific">Euroglyphus maynei</name>
    <name type="common">Mayne's house dust mite</name>
    <dbReference type="NCBI Taxonomy" id="6958"/>
    <lineage>
        <taxon>Eukaryota</taxon>
        <taxon>Metazoa</taxon>
        <taxon>Ecdysozoa</taxon>
        <taxon>Arthropoda</taxon>
        <taxon>Chelicerata</taxon>
        <taxon>Arachnida</taxon>
        <taxon>Acari</taxon>
        <taxon>Acariformes</taxon>
        <taxon>Sarcoptiformes</taxon>
        <taxon>Astigmata</taxon>
        <taxon>Psoroptidia</taxon>
        <taxon>Analgoidea</taxon>
        <taxon>Pyroglyphidae</taxon>
        <taxon>Pyroglyphinae</taxon>
        <taxon>Euroglyphus</taxon>
    </lineage>
</organism>
<dbReference type="OrthoDB" id="6511557at2759"/>
<dbReference type="Proteomes" id="UP000194236">
    <property type="component" value="Unassembled WGS sequence"/>
</dbReference>
<dbReference type="AlphaFoldDB" id="A0A1Y3BK62"/>
<dbReference type="EMBL" id="MUJZ01014708">
    <property type="protein sequence ID" value="OTF81222.1"/>
    <property type="molecule type" value="Genomic_DNA"/>
</dbReference>
<gene>
    <name evidence="1" type="ORF">BLA29_004727</name>
</gene>
<evidence type="ECO:0000313" key="2">
    <source>
        <dbReference type="Proteomes" id="UP000194236"/>
    </source>
</evidence>
<name>A0A1Y3BK62_EURMA</name>
<protein>
    <submittedName>
        <fullName evidence="1">Uncharacterized protein</fullName>
    </submittedName>
</protein>
<keyword evidence="2" id="KW-1185">Reference proteome</keyword>
<sequence>MTSRICSARIHQRFLTCLDLVYRNLTNAYIKNRETFLFEMSDEFRPSLAFQHIGYDHFDSSRYMVIFVEQNLQLLSIKNQSENTTTIYQRHFQRRWQVYSFATMDRITNITHSAIVPDYLDEIPTEFELTGKNNDYDEYMIIVFNGTDHLYCMNEACSQSKKYQPFLTECRAPESLIELNQQSMNPKFQQQGLVVTKCCGQWEEYSKNQPNNNNNNNDDDDEWQIRKMKLNVMENYIVYDRHVQLI</sequence>
<reference evidence="1 2" key="1">
    <citation type="submission" date="2017-03" db="EMBL/GenBank/DDBJ databases">
        <title>Genome Survey of Euroglyphus maynei.</title>
        <authorList>
            <person name="Arlian L.G."/>
            <person name="Morgan M.S."/>
            <person name="Rider S.D."/>
        </authorList>
    </citation>
    <scope>NUCLEOTIDE SEQUENCE [LARGE SCALE GENOMIC DNA]</scope>
    <source>
        <strain evidence="1">Arlian Lab</strain>
        <tissue evidence="1">Whole body</tissue>
    </source>
</reference>
<accession>A0A1Y3BK62</accession>
<comment type="caution">
    <text evidence="1">The sequence shown here is derived from an EMBL/GenBank/DDBJ whole genome shotgun (WGS) entry which is preliminary data.</text>
</comment>
<evidence type="ECO:0000313" key="1">
    <source>
        <dbReference type="EMBL" id="OTF81222.1"/>
    </source>
</evidence>
<proteinExistence type="predicted"/>